<dbReference type="InterPro" id="IPR031734">
    <property type="entry name" value="MBF2"/>
</dbReference>
<dbReference type="OrthoDB" id="6818903at2759"/>
<accession>A0A6P3WYA8</accession>
<dbReference type="Proteomes" id="UP000515204">
    <property type="component" value="Unplaced"/>
</dbReference>
<proteinExistence type="predicted"/>
<name>A0A6P3WYA8_DINQU</name>
<dbReference type="Pfam" id="PF15868">
    <property type="entry name" value="MBF2"/>
    <property type="match status" value="1"/>
</dbReference>
<dbReference type="AlphaFoldDB" id="A0A6P3WYA8"/>
<protein>
    <submittedName>
        <fullName evidence="2">Uncharacterized protein LOC106742472 isoform X1</fullName>
    </submittedName>
</protein>
<dbReference type="KEGG" id="dqu:106742472"/>
<keyword evidence="1" id="KW-1185">Reference proteome</keyword>
<dbReference type="GeneID" id="106742472"/>
<gene>
    <name evidence="2" type="primary">LOC106742472</name>
</gene>
<reference evidence="2" key="1">
    <citation type="submission" date="2025-08" db="UniProtKB">
        <authorList>
            <consortium name="RefSeq"/>
        </authorList>
    </citation>
    <scope>IDENTIFICATION</scope>
</reference>
<organism evidence="1 2">
    <name type="scientific">Dinoponera quadriceps</name>
    <name type="common">South American ant</name>
    <dbReference type="NCBI Taxonomy" id="609295"/>
    <lineage>
        <taxon>Eukaryota</taxon>
        <taxon>Metazoa</taxon>
        <taxon>Ecdysozoa</taxon>
        <taxon>Arthropoda</taxon>
        <taxon>Hexapoda</taxon>
        <taxon>Insecta</taxon>
        <taxon>Pterygota</taxon>
        <taxon>Neoptera</taxon>
        <taxon>Endopterygota</taxon>
        <taxon>Hymenoptera</taxon>
        <taxon>Apocrita</taxon>
        <taxon>Aculeata</taxon>
        <taxon>Formicoidea</taxon>
        <taxon>Formicidae</taxon>
        <taxon>Ponerinae</taxon>
        <taxon>Ponerini</taxon>
        <taxon>Dinoponera</taxon>
    </lineage>
</organism>
<dbReference type="RefSeq" id="XP_014470912.1">
    <property type="nucleotide sequence ID" value="XM_014615426.1"/>
</dbReference>
<evidence type="ECO:0000313" key="2">
    <source>
        <dbReference type="RefSeq" id="XP_014470912.1"/>
    </source>
</evidence>
<sequence>MKKKKKQYYVYHDRDVKSKRRVLCAGMRFRSPVLLLAVCIVATTVLAAQRVQWECEQDVGDGLIWHYDVRRPHRSGGYQEVEAEYGPMDANITDMKIDSLSEEDNGAYWVVSGGIGRNYIKLKFRSKKSRGLHYRVCLYGLRLPPTLMRAPERLP</sequence>
<evidence type="ECO:0000313" key="1">
    <source>
        <dbReference type="Proteomes" id="UP000515204"/>
    </source>
</evidence>